<evidence type="ECO:0000256" key="1">
    <source>
        <dbReference type="SAM" id="MobiDB-lite"/>
    </source>
</evidence>
<gene>
    <name evidence="2" type="ORF">SNAT2548_LOCUS10894</name>
    <name evidence="3" type="ORF">SNAT2548_LOCUS22710</name>
    <name evidence="4" type="ORF">SNAT2548_LOCUS29066</name>
</gene>
<reference evidence="4" key="1">
    <citation type="submission" date="2021-02" db="EMBL/GenBank/DDBJ databases">
        <authorList>
            <person name="Dougan E. K."/>
            <person name="Rhodes N."/>
            <person name="Thang M."/>
            <person name="Chan C."/>
        </authorList>
    </citation>
    <scope>NUCLEOTIDE SEQUENCE</scope>
</reference>
<evidence type="ECO:0000313" key="3">
    <source>
        <dbReference type="EMBL" id="CAE7417604.1"/>
    </source>
</evidence>
<keyword evidence="5" id="KW-1185">Reference proteome</keyword>
<dbReference type="EMBL" id="CAJNDS010002542">
    <property type="protein sequence ID" value="CAE7519310.1"/>
    <property type="molecule type" value="Genomic_DNA"/>
</dbReference>
<dbReference type="EMBL" id="CAJNDS010000935">
    <property type="protein sequence ID" value="CAE7241331.1"/>
    <property type="molecule type" value="Genomic_DNA"/>
</dbReference>
<comment type="caution">
    <text evidence="4">The sequence shown here is derived from an EMBL/GenBank/DDBJ whole genome shotgun (WGS) entry which is preliminary data.</text>
</comment>
<protein>
    <submittedName>
        <fullName evidence="4">Uncharacterized protein</fullName>
    </submittedName>
</protein>
<evidence type="ECO:0000313" key="4">
    <source>
        <dbReference type="EMBL" id="CAE7519310.1"/>
    </source>
</evidence>
<organism evidence="4 5">
    <name type="scientific">Symbiodinium natans</name>
    <dbReference type="NCBI Taxonomy" id="878477"/>
    <lineage>
        <taxon>Eukaryota</taxon>
        <taxon>Sar</taxon>
        <taxon>Alveolata</taxon>
        <taxon>Dinophyceae</taxon>
        <taxon>Suessiales</taxon>
        <taxon>Symbiodiniaceae</taxon>
        <taxon>Symbiodinium</taxon>
    </lineage>
</organism>
<evidence type="ECO:0000313" key="5">
    <source>
        <dbReference type="Proteomes" id="UP000604046"/>
    </source>
</evidence>
<dbReference type="AlphaFoldDB" id="A0A812TEY4"/>
<sequence length="122" mass="13892">MSLERGNGGHTPPKRQPPATVDFTPPKPPKRRRLQVTWGQFVASLTADYESFLRDQARAPEPWPLLQEQWDAMMRQVLRTNRDPATLGPAPHFMQQGVDEVLVEQDRNTDDSDAETLIMGQQ</sequence>
<dbReference type="Proteomes" id="UP000604046">
    <property type="component" value="Unassembled WGS sequence"/>
</dbReference>
<accession>A0A812TEY4</accession>
<feature type="region of interest" description="Disordered" evidence="1">
    <location>
        <begin position="1"/>
        <end position="32"/>
    </location>
</feature>
<evidence type="ECO:0000313" key="2">
    <source>
        <dbReference type="EMBL" id="CAE7241331.1"/>
    </source>
</evidence>
<name>A0A812TEY4_9DINO</name>
<dbReference type="EMBL" id="CAJNDS010002297">
    <property type="protein sequence ID" value="CAE7417604.1"/>
    <property type="molecule type" value="Genomic_DNA"/>
</dbReference>
<proteinExistence type="predicted"/>